<accession>A0A0S7BSZ3</accession>
<organism evidence="9">
    <name type="scientific">Lentimicrobium saccharophilum</name>
    <dbReference type="NCBI Taxonomy" id="1678841"/>
    <lineage>
        <taxon>Bacteria</taxon>
        <taxon>Pseudomonadati</taxon>
        <taxon>Bacteroidota</taxon>
        <taxon>Bacteroidia</taxon>
        <taxon>Bacteroidales</taxon>
        <taxon>Lentimicrobiaceae</taxon>
        <taxon>Lentimicrobium</taxon>
    </lineage>
</organism>
<comment type="subcellular location">
    <subcellularLocation>
        <location evidence="1">Secreted</location>
        <location evidence="1">Cell wall</location>
    </subcellularLocation>
</comment>
<dbReference type="RefSeq" id="WP_082189559.1">
    <property type="nucleotide sequence ID" value="NZ_DF968182.1"/>
</dbReference>
<evidence type="ECO:0000256" key="4">
    <source>
        <dbReference type="ARBA" id="ARBA00022729"/>
    </source>
</evidence>
<evidence type="ECO:0000313" key="10">
    <source>
        <dbReference type="Proteomes" id="UP000053091"/>
    </source>
</evidence>
<dbReference type="PANTHER" id="PTHR31018">
    <property type="entry name" value="SPORULATION-SPECIFIC PROTEIN-RELATED"/>
    <property type="match status" value="1"/>
</dbReference>
<dbReference type="Pfam" id="PF01030">
    <property type="entry name" value="Recep_L_domain"/>
    <property type="match status" value="1"/>
</dbReference>
<keyword evidence="5" id="KW-0325">Glycoprotein</keyword>
<dbReference type="InterPro" id="IPR051648">
    <property type="entry name" value="CWI-Assembly_Regulator"/>
</dbReference>
<feature type="chain" id="PRO_5006633135" evidence="6">
    <location>
        <begin position="21"/>
        <end position="428"/>
    </location>
</feature>
<evidence type="ECO:0000256" key="1">
    <source>
        <dbReference type="ARBA" id="ARBA00004191"/>
    </source>
</evidence>
<reference evidence="9" key="1">
    <citation type="journal article" date="2015" name="Genome Announc.">
        <title>Draft Genome Sequence of Bacteroidales Strain TBC1, a Novel Isolate from a Methanogenic Wastewater Treatment System.</title>
        <authorList>
            <person name="Tourlousse D.M."/>
            <person name="Matsuura N."/>
            <person name="Sun L."/>
            <person name="Toyonaga M."/>
            <person name="Kuroda K."/>
            <person name="Ohashi A."/>
            <person name="Cruz R."/>
            <person name="Yamaguchi T."/>
            <person name="Sekiguchi Y."/>
        </authorList>
    </citation>
    <scope>NUCLEOTIDE SEQUENCE [LARGE SCALE GENOMIC DNA]</scope>
    <source>
        <strain evidence="9">TBC1</strain>
    </source>
</reference>
<gene>
    <name evidence="9" type="ORF">TBC1_112026</name>
</gene>
<dbReference type="InterPro" id="IPR026444">
    <property type="entry name" value="Secre_tail"/>
</dbReference>
<evidence type="ECO:0000259" key="7">
    <source>
        <dbReference type="Pfam" id="PF01030"/>
    </source>
</evidence>
<keyword evidence="4 6" id="KW-0732">Signal</keyword>
<dbReference type="PANTHER" id="PTHR31018:SF3">
    <property type="entry name" value="RECEPTOR PROTEIN-TYROSINE KINASE"/>
    <property type="match status" value="1"/>
</dbReference>
<evidence type="ECO:0000256" key="2">
    <source>
        <dbReference type="ARBA" id="ARBA00022512"/>
    </source>
</evidence>
<name>A0A0S7BSZ3_9BACT</name>
<dbReference type="SUPFAM" id="SSF52058">
    <property type="entry name" value="L domain-like"/>
    <property type="match status" value="3"/>
</dbReference>
<dbReference type="InterPro" id="IPR000494">
    <property type="entry name" value="Rcpt_L-dom"/>
</dbReference>
<dbReference type="InterPro" id="IPR036941">
    <property type="entry name" value="Rcpt_L-dom_sf"/>
</dbReference>
<dbReference type="EMBL" id="DF968182">
    <property type="protein sequence ID" value="GAP43868.1"/>
    <property type="molecule type" value="Genomic_DNA"/>
</dbReference>
<feature type="domain" description="Receptor L-domain" evidence="7">
    <location>
        <begin position="45"/>
        <end position="100"/>
    </location>
</feature>
<keyword evidence="2" id="KW-0134">Cell wall</keyword>
<evidence type="ECO:0000256" key="6">
    <source>
        <dbReference type="SAM" id="SignalP"/>
    </source>
</evidence>
<proteinExistence type="predicted"/>
<keyword evidence="3" id="KW-0964">Secreted</keyword>
<dbReference type="Proteomes" id="UP000053091">
    <property type="component" value="Unassembled WGS sequence"/>
</dbReference>
<feature type="signal peptide" evidence="6">
    <location>
        <begin position="1"/>
        <end position="20"/>
    </location>
</feature>
<dbReference type="GO" id="GO:0030313">
    <property type="term" value="C:cell envelope"/>
    <property type="evidence" value="ECO:0007669"/>
    <property type="project" value="UniProtKB-SubCell"/>
</dbReference>
<evidence type="ECO:0000313" key="9">
    <source>
        <dbReference type="EMBL" id="GAP43868.1"/>
    </source>
</evidence>
<keyword evidence="10" id="KW-1185">Reference proteome</keyword>
<dbReference type="AlphaFoldDB" id="A0A0S7BSZ3"/>
<dbReference type="OrthoDB" id="1076849at2"/>
<dbReference type="Gene3D" id="3.80.20.20">
    <property type="entry name" value="Receptor L-domain"/>
    <property type="match status" value="3"/>
</dbReference>
<dbReference type="NCBIfam" id="TIGR04183">
    <property type="entry name" value="Por_Secre_tail"/>
    <property type="match status" value="1"/>
</dbReference>
<evidence type="ECO:0000259" key="8">
    <source>
        <dbReference type="Pfam" id="PF18962"/>
    </source>
</evidence>
<feature type="domain" description="Secretion system C-terminal sorting" evidence="8">
    <location>
        <begin position="358"/>
        <end position="427"/>
    </location>
</feature>
<evidence type="ECO:0000256" key="3">
    <source>
        <dbReference type="ARBA" id="ARBA00022525"/>
    </source>
</evidence>
<evidence type="ECO:0000256" key="5">
    <source>
        <dbReference type="ARBA" id="ARBA00023180"/>
    </source>
</evidence>
<sequence length="428" mass="45084">MKKLLLLLAFVAIGHTSGFAQSCLPEGITFTTQAQIDNFQANYPGCTEIEGDVTISNNWSGNITNLNGLNALTSIGGALYIEGLQNLTSLSGLDNLTSIGEYLKIEWTGLSTLSGLESLTSIGGNLVINVNNSLVNLTGLDYVTSIGGTLDIRMNDSLANLTGLENLSSITGGLWLQWNSSLTSLTGLDNVSSIKNDVSIYGTNLINMIGLDNLSSIGGSLMIGGYEGGNLALTSLTGLEGLISIGGYLSISSSPLVSLMGLNNLNSIGDGLGISYTALTSLTGLDNIDAGSISDLIIIYNISLSNCAVQSMCEYLASPNGTIEIHNNAPGCNSPEEVEAACDEVSIKSKCFENDFLLFPNPAGKTVTISGNNATAIREIVIYNQTGQKVLQSKPVNYTLDISILRPGMYIVEMVTNHGNLRKKLIVQ</sequence>
<dbReference type="STRING" id="1678841.TBC1_112026"/>
<dbReference type="PROSITE" id="PS51257">
    <property type="entry name" value="PROKAR_LIPOPROTEIN"/>
    <property type="match status" value="1"/>
</dbReference>
<protein>
    <submittedName>
        <fullName evidence="9">Protein containing Por secretion system C-terminal sorting domain</fullName>
    </submittedName>
</protein>
<dbReference type="Pfam" id="PF18962">
    <property type="entry name" value="Por_Secre_tail"/>
    <property type="match status" value="1"/>
</dbReference>